<dbReference type="AlphaFoldDB" id="A0A316D6V7"/>
<evidence type="ECO:0000256" key="5">
    <source>
        <dbReference type="ARBA" id="ARBA00023136"/>
    </source>
</evidence>
<protein>
    <submittedName>
        <fullName evidence="7">O-antigen/teichoic acid export membrane protein</fullName>
    </submittedName>
</protein>
<keyword evidence="2" id="KW-1003">Cell membrane</keyword>
<evidence type="ECO:0000256" key="1">
    <source>
        <dbReference type="ARBA" id="ARBA00004651"/>
    </source>
</evidence>
<sequence length="449" mass="50545">MTPLMRIFWALFYKFFLSGVSFVTGAITARYLGPTGRGYLTNTQTGLSYYSPVIGTFSEYIPYGINKQKRDPQAVFAASLQFYAVLSGLLFLIALIGTKWFWNGFSGFFDPLATRGAWVVGIMAPFAMFHVYVTRLMWGLNELEWLNRLNTVQAVVFLILLLSVVFGVQPVEADQTLYVIGAWFFSYVLTSLFSLYILQRKTEYRLTLRGDREVRRETMKFGLNLVGANLLWIVNARIDFTLVFWMLGATETGVYSTAIITAELLNLLSSSILQVVLTRMSTLEEKDATQLTARIFRHTAVVVLASVAFMYLLMPTVMELAYGAKFKPSVPLFFVVVPGIALYGLTSVLTTFFNNQLGRPRVTTLLQGVSILTNILVSVLLIPHLGMAGSAWAKTCAYGTMFLVTVWYFGRATGYPVRKLFWLQADEVAQYRSLVRKIRAKLTKKTASE</sequence>
<keyword evidence="5 6" id="KW-0472">Membrane</keyword>
<feature type="transmembrane region" description="Helical" evidence="6">
    <location>
        <begin position="150"/>
        <end position="171"/>
    </location>
</feature>
<feature type="transmembrane region" description="Helical" evidence="6">
    <location>
        <begin position="298"/>
        <end position="318"/>
    </location>
</feature>
<feature type="transmembrane region" description="Helical" evidence="6">
    <location>
        <begin position="219"/>
        <end position="247"/>
    </location>
</feature>
<reference evidence="7 8" key="1">
    <citation type="submission" date="2018-05" db="EMBL/GenBank/DDBJ databases">
        <title>Genomic Encyclopedia of Type Strains, Phase IV (KMG-IV): sequencing the most valuable type-strain genomes for metagenomic binning, comparative biology and taxonomic classification.</title>
        <authorList>
            <person name="Goeker M."/>
        </authorList>
    </citation>
    <scope>NUCLEOTIDE SEQUENCE [LARGE SCALE GENOMIC DNA]</scope>
    <source>
        <strain evidence="7 8">DSM 18773</strain>
    </source>
</reference>
<evidence type="ECO:0000256" key="6">
    <source>
        <dbReference type="SAM" id="Phobius"/>
    </source>
</evidence>
<feature type="transmembrane region" description="Helical" evidence="6">
    <location>
        <begin position="47"/>
        <end position="63"/>
    </location>
</feature>
<dbReference type="Proteomes" id="UP000245634">
    <property type="component" value="Unassembled WGS sequence"/>
</dbReference>
<comment type="caution">
    <text evidence="7">The sequence shown here is derived from an EMBL/GenBank/DDBJ whole genome shotgun (WGS) entry which is preliminary data.</text>
</comment>
<evidence type="ECO:0000313" key="7">
    <source>
        <dbReference type="EMBL" id="PWK10324.1"/>
    </source>
</evidence>
<dbReference type="GO" id="GO:0005886">
    <property type="term" value="C:plasma membrane"/>
    <property type="evidence" value="ECO:0007669"/>
    <property type="project" value="UniProtKB-SubCell"/>
</dbReference>
<feature type="transmembrane region" description="Helical" evidence="6">
    <location>
        <begin position="391"/>
        <end position="410"/>
    </location>
</feature>
<feature type="transmembrane region" description="Helical" evidence="6">
    <location>
        <begin position="253"/>
        <end position="277"/>
    </location>
</feature>
<comment type="subcellular location">
    <subcellularLocation>
        <location evidence="1">Cell membrane</location>
        <topology evidence="1">Multi-pass membrane protein</topology>
    </subcellularLocation>
</comment>
<accession>A0A316D6V7</accession>
<name>A0A316D6V7_9BACL</name>
<gene>
    <name evidence="7" type="ORF">C7459_112146</name>
</gene>
<feature type="transmembrane region" description="Helical" evidence="6">
    <location>
        <begin position="116"/>
        <end position="138"/>
    </location>
</feature>
<evidence type="ECO:0000256" key="2">
    <source>
        <dbReference type="ARBA" id="ARBA00022475"/>
    </source>
</evidence>
<feature type="transmembrane region" description="Helical" evidence="6">
    <location>
        <begin position="75"/>
        <end position="96"/>
    </location>
</feature>
<dbReference type="InterPro" id="IPR050833">
    <property type="entry name" value="Poly_Biosynth_Transport"/>
</dbReference>
<feature type="transmembrane region" description="Helical" evidence="6">
    <location>
        <begin position="330"/>
        <end position="353"/>
    </location>
</feature>
<dbReference type="PANTHER" id="PTHR30250:SF11">
    <property type="entry name" value="O-ANTIGEN TRANSPORTER-RELATED"/>
    <property type="match status" value="1"/>
</dbReference>
<evidence type="ECO:0000256" key="4">
    <source>
        <dbReference type="ARBA" id="ARBA00022989"/>
    </source>
</evidence>
<feature type="transmembrane region" description="Helical" evidence="6">
    <location>
        <begin position="7"/>
        <end position="27"/>
    </location>
</feature>
<feature type="transmembrane region" description="Helical" evidence="6">
    <location>
        <begin position="177"/>
        <end position="198"/>
    </location>
</feature>
<dbReference type="Pfam" id="PF13440">
    <property type="entry name" value="Polysacc_synt_3"/>
    <property type="match status" value="1"/>
</dbReference>
<keyword evidence="3 6" id="KW-0812">Transmembrane</keyword>
<keyword evidence="8" id="KW-1185">Reference proteome</keyword>
<keyword evidence="4 6" id="KW-1133">Transmembrane helix</keyword>
<dbReference type="PANTHER" id="PTHR30250">
    <property type="entry name" value="PST FAMILY PREDICTED COLANIC ACID TRANSPORTER"/>
    <property type="match status" value="1"/>
</dbReference>
<proteinExistence type="predicted"/>
<dbReference type="OrthoDB" id="2370906at2"/>
<dbReference type="EMBL" id="QGGL01000012">
    <property type="protein sequence ID" value="PWK10324.1"/>
    <property type="molecule type" value="Genomic_DNA"/>
</dbReference>
<dbReference type="RefSeq" id="WP_109690053.1">
    <property type="nucleotide sequence ID" value="NZ_QGGL01000012.1"/>
</dbReference>
<evidence type="ECO:0000313" key="8">
    <source>
        <dbReference type="Proteomes" id="UP000245634"/>
    </source>
</evidence>
<evidence type="ECO:0000256" key="3">
    <source>
        <dbReference type="ARBA" id="ARBA00022692"/>
    </source>
</evidence>
<feature type="transmembrane region" description="Helical" evidence="6">
    <location>
        <begin position="365"/>
        <end position="385"/>
    </location>
</feature>
<organism evidence="7 8">
    <name type="scientific">Tumebacillus permanentifrigoris</name>
    <dbReference type="NCBI Taxonomy" id="378543"/>
    <lineage>
        <taxon>Bacteria</taxon>
        <taxon>Bacillati</taxon>
        <taxon>Bacillota</taxon>
        <taxon>Bacilli</taxon>
        <taxon>Bacillales</taxon>
        <taxon>Alicyclobacillaceae</taxon>
        <taxon>Tumebacillus</taxon>
    </lineage>
</organism>